<evidence type="ECO:0000256" key="15">
    <source>
        <dbReference type="ARBA" id="ARBA00023242"/>
    </source>
</evidence>
<keyword evidence="10 18" id="KW-0863">Zinc-finger</keyword>
<dbReference type="InterPro" id="IPR039577">
    <property type="entry name" value="Rad18"/>
</dbReference>
<feature type="region of interest" description="Disordered" evidence="21">
    <location>
        <begin position="233"/>
        <end position="262"/>
    </location>
</feature>
<dbReference type="InterPro" id="IPR003034">
    <property type="entry name" value="SAP_dom"/>
</dbReference>
<feature type="compositionally biased region" description="Polar residues" evidence="21">
    <location>
        <begin position="495"/>
        <end position="505"/>
    </location>
</feature>
<dbReference type="UniPathway" id="UPA00143"/>
<dbReference type="InterPro" id="IPR006642">
    <property type="entry name" value="Rad18_UBZ4"/>
</dbReference>
<feature type="region of interest" description="Disordered" evidence="21">
    <location>
        <begin position="387"/>
        <end position="513"/>
    </location>
</feature>
<dbReference type="VEuPathDB" id="FungiDB:G647_08024"/>
<dbReference type="OrthoDB" id="9049620at2759"/>
<feature type="domain" description="SAP" evidence="23">
    <location>
        <begin position="281"/>
        <end position="315"/>
    </location>
</feature>
<dbReference type="SMART" id="SM00734">
    <property type="entry name" value="ZnF_Rad18"/>
    <property type="match status" value="1"/>
</dbReference>
<comment type="pathway">
    <text evidence="3 20">Protein modification; protein ubiquitination.</text>
</comment>
<dbReference type="EMBL" id="KB822707">
    <property type="protein sequence ID" value="ETI21677.1"/>
    <property type="molecule type" value="Genomic_DNA"/>
</dbReference>
<evidence type="ECO:0000256" key="6">
    <source>
        <dbReference type="ARBA" id="ARBA00015551"/>
    </source>
</evidence>
<evidence type="ECO:0000256" key="11">
    <source>
        <dbReference type="ARBA" id="ARBA00022786"/>
    </source>
</evidence>
<comment type="subunit">
    <text evidence="17 20">Interacts with E2 UBC2, forming a complex with ubiquitin ligase activity.</text>
</comment>
<keyword evidence="14 19" id="KW-0234">DNA repair</keyword>
<evidence type="ECO:0000313" key="25">
    <source>
        <dbReference type="EMBL" id="ETI21677.1"/>
    </source>
</evidence>
<gene>
    <name evidence="25" type="ORF">G647_08024</name>
</gene>
<name>V9D6R5_9EURO</name>
<keyword evidence="13 20" id="KW-0238">DNA-binding</keyword>
<dbReference type="Proteomes" id="UP000030678">
    <property type="component" value="Unassembled WGS sequence"/>
</dbReference>
<dbReference type="HOGENOM" id="CLU_028491_1_0_1"/>
<dbReference type="NCBIfam" id="TIGR00599">
    <property type="entry name" value="rad18"/>
    <property type="match status" value="1"/>
</dbReference>
<comment type="subcellular location">
    <subcellularLocation>
        <location evidence="2 20">Nucleus</location>
    </subcellularLocation>
</comment>
<dbReference type="PANTHER" id="PTHR14134:SF2">
    <property type="entry name" value="E3 UBIQUITIN-PROTEIN LIGASE RAD18"/>
    <property type="match status" value="1"/>
</dbReference>
<feature type="compositionally biased region" description="Acidic residues" evidence="21">
    <location>
        <begin position="171"/>
        <end position="185"/>
    </location>
</feature>
<dbReference type="Pfam" id="PF13923">
    <property type="entry name" value="zf-C3HC4_2"/>
    <property type="match status" value="1"/>
</dbReference>
<evidence type="ECO:0000256" key="7">
    <source>
        <dbReference type="ARBA" id="ARBA00022679"/>
    </source>
</evidence>
<evidence type="ECO:0000256" key="2">
    <source>
        <dbReference type="ARBA" id="ARBA00004123"/>
    </source>
</evidence>
<dbReference type="PROSITE" id="PS00518">
    <property type="entry name" value="ZF_RING_1"/>
    <property type="match status" value="1"/>
</dbReference>
<keyword evidence="12 20" id="KW-0862">Zinc</keyword>
<dbReference type="GeneID" id="19986517"/>
<dbReference type="InterPro" id="IPR004580">
    <property type="entry name" value="Rad18_fungi"/>
</dbReference>
<dbReference type="GO" id="GO:0005634">
    <property type="term" value="C:nucleus"/>
    <property type="evidence" value="ECO:0007669"/>
    <property type="project" value="UniProtKB-SubCell"/>
</dbReference>
<dbReference type="GO" id="GO:0006281">
    <property type="term" value="P:DNA repair"/>
    <property type="evidence" value="ECO:0007669"/>
    <property type="project" value="UniProtKB-KW"/>
</dbReference>
<evidence type="ECO:0000256" key="12">
    <source>
        <dbReference type="ARBA" id="ARBA00022833"/>
    </source>
</evidence>
<dbReference type="Gene3D" id="3.30.40.10">
    <property type="entry name" value="Zinc/RING finger domain, C3HC4 (zinc finger)"/>
    <property type="match status" value="1"/>
</dbReference>
<dbReference type="SMART" id="SM00513">
    <property type="entry name" value="SAP"/>
    <property type="match status" value="1"/>
</dbReference>
<organism evidence="25 26">
    <name type="scientific">Cladophialophora carrionii CBS 160.54</name>
    <dbReference type="NCBI Taxonomy" id="1279043"/>
    <lineage>
        <taxon>Eukaryota</taxon>
        <taxon>Fungi</taxon>
        <taxon>Dikarya</taxon>
        <taxon>Ascomycota</taxon>
        <taxon>Pezizomycotina</taxon>
        <taxon>Eurotiomycetes</taxon>
        <taxon>Chaetothyriomycetidae</taxon>
        <taxon>Chaetothyriales</taxon>
        <taxon>Herpotrichiellaceae</taxon>
        <taxon>Cladophialophora</taxon>
    </lineage>
</organism>
<dbReference type="InterPro" id="IPR017907">
    <property type="entry name" value="Znf_RING_CS"/>
</dbReference>
<evidence type="ECO:0000313" key="26">
    <source>
        <dbReference type="Proteomes" id="UP000030678"/>
    </source>
</evidence>
<dbReference type="InterPro" id="IPR001841">
    <property type="entry name" value="Znf_RING"/>
</dbReference>
<dbReference type="PANTHER" id="PTHR14134">
    <property type="entry name" value="E3 UBIQUITIN-PROTEIN LIGASE RAD18"/>
    <property type="match status" value="1"/>
</dbReference>
<evidence type="ECO:0000256" key="14">
    <source>
        <dbReference type="ARBA" id="ARBA00023204"/>
    </source>
</evidence>
<evidence type="ECO:0000256" key="10">
    <source>
        <dbReference type="ARBA" id="ARBA00022771"/>
    </source>
</evidence>
<comment type="function">
    <text evidence="16 20">E3 RING-finger protein, member of the UBC2/RAD6 epistasis group. Associates to the E2 ubiquitin conjugating enzyme UBC2/RAD6 to form the UBC2-RAD18 ubiquitin ligase complex involved in postreplicative repair (PRR) of damaged DNA.</text>
</comment>
<dbReference type="InterPro" id="IPR013083">
    <property type="entry name" value="Znf_RING/FYVE/PHD"/>
</dbReference>
<proteinExistence type="inferred from homology"/>
<dbReference type="FunFam" id="3.30.40.10:FF:000172">
    <property type="entry name" value="E3 ubiquitin-protein ligase RAD18"/>
    <property type="match status" value="1"/>
</dbReference>
<dbReference type="PROSITE" id="PS50089">
    <property type="entry name" value="ZF_RING_2"/>
    <property type="match status" value="1"/>
</dbReference>
<evidence type="ECO:0000256" key="17">
    <source>
        <dbReference type="ARBA" id="ARBA00066140"/>
    </source>
</evidence>
<keyword evidence="15 20" id="KW-0539">Nucleus</keyword>
<evidence type="ECO:0000256" key="13">
    <source>
        <dbReference type="ARBA" id="ARBA00023125"/>
    </source>
</evidence>
<evidence type="ECO:0000256" key="3">
    <source>
        <dbReference type="ARBA" id="ARBA00004906"/>
    </source>
</evidence>
<comment type="similarity">
    <text evidence="4 20">Belongs to the RAD18 family.</text>
</comment>
<feature type="domain" description="RING-type" evidence="22">
    <location>
        <begin position="30"/>
        <end position="68"/>
    </location>
</feature>
<evidence type="ECO:0000256" key="8">
    <source>
        <dbReference type="ARBA" id="ARBA00022723"/>
    </source>
</evidence>
<evidence type="ECO:0000259" key="23">
    <source>
        <dbReference type="PROSITE" id="PS50800"/>
    </source>
</evidence>
<sequence length="513" mass="56890">MPEQDEFTDSTDWLPTPLAALAPLDSSLRCQVCKDFFTTPMMTSCSHTFCSLCIRRYLSQEGRCPACRESDQEIKLRRNWAVEELVANFTAARKGILTFATAATVVEEAQQQQQQQQRDGAEEQRPSKRRKVDVAPATTNGLGRRSTRSQSRKSQQHAPVPAAAQEVIIGDSEDDEEGSVFEDPEDKIQSPHFAPANGTTQSHEGLVECPCCGRRVKEALINSHLDRCIQGDSSTPIDTGASSSSPAPSNGRPGQVAPPGTIAYSQRKPALQTERLPFINYSLFSDAKLRQKLKELGIPNHGSKDLMRRRHTEWVNLWNANCDSTTPDSKRHLLRELKVWEDTLGRQLERPTTNTGFMAKDFDRGTHLRAQKGNFDDLIRQARERAKLNAAQRSEEKDTTSTVEDETTTPEAISDTRIEPVNLRPPQPHHPSESDATYPHRTADQGTTAELGIENATARPTDEARTDLPDGGAVEPEIDTSTPQSLRDPSAEPSALQNGMSTAPRTPSRRFFV</sequence>
<dbReference type="CDD" id="cd16529">
    <property type="entry name" value="RING-HC_RAD18"/>
    <property type="match status" value="1"/>
</dbReference>
<evidence type="ECO:0000256" key="19">
    <source>
        <dbReference type="PROSITE-ProRule" id="PRU01256"/>
    </source>
</evidence>
<dbReference type="EC" id="2.3.2.27" evidence="5 20"/>
<reference evidence="25 26" key="1">
    <citation type="submission" date="2013-03" db="EMBL/GenBank/DDBJ databases">
        <title>The Genome Sequence of Cladophialophora carrionii CBS 160.54.</title>
        <authorList>
            <consortium name="The Broad Institute Genomics Platform"/>
            <person name="Cuomo C."/>
            <person name="de Hoog S."/>
            <person name="Gorbushina A."/>
            <person name="Walker B."/>
            <person name="Young S.K."/>
            <person name="Zeng Q."/>
            <person name="Gargeya S."/>
            <person name="Fitzgerald M."/>
            <person name="Haas B."/>
            <person name="Abouelleil A."/>
            <person name="Allen A.W."/>
            <person name="Alvarado L."/>
            <person name="Arachchi H.M."/>
            <person name="Berlin A.M."/>
            <person name="Chapman S.B."/>
            <person name="Gainer-Dewar J."/>
            <person name="Goldberg J."/>
            <person name="Griggs A."/>
            <person name="Gujja S."/>
            <person name="Hansen M."/>
            <person name="Howarth C."/>
            <person name="Imamovic A."/>
            <person name="Ireland A."/>
            <person name="Larimer J."/>
            <person name="McCowan C."/>
            <person name="Murphy C."/>
            <person name="Pearson M."/>
            <person name="Poon T.W."/>
            <person name="Priest M."/>
            <person name="Roberts A."/>
            <person name="Saif S."/>
            <person name="Shea T."/>
            <person name="Sisk P."/>
            <person name="Sykes S."/>
            <person name="Wortman J."/>
            <person name="Nusbaum C."/>
            <person name="Birren B."/>
        </authorList>
    </citation>
    <scope>NUCLEOTIDE SEQUENCE [LARGE SCALE GENOMIC DNA]</scope>
    <source>
        <strain evidence="25 26">CBS 160.54</strain>
    </source>
</reference>
<evidence type="ECO:0000256" key="1">
    <source>
        <dbReference type="ARBA" id="ARBA00000900"/>
    </source>
</evidence>
<keyword evidence="8 20" id="KW-0479">Metal-binding</keyword>
<dbReference type="Pfam" id="PF02037">
    <property type="entry name" value="SAP"/>
    <property type="match status" value="1"/>
</dbReference>
<evidence type="ECO:0000256" key="21">
    <source>
        <dbReference type="SAM" id="MobiDB-lite"/>
    </source>
</evidence>
<feature type="domain" description="UBZ4-type" evidence="24">
    <location>
        <begin position="206"/>
        <end position="233"/>
    </location>
</feature>
<feature type="compositionally biased region" description="Basic residues" evidence="21">
    <location>
        <begin position="145"/>
        <end position="155"/>
    </location>
</feature>
<evidence type="ECO:0000256" key="20">
    <source>
        <dbReference type="RuleBase" id="RU368093"/>
    </source>
</evidence>
<comment type="catalytic activity">
    <reaction evidence="1 20">
        <text>S-ubiquitinyl-[E2 ubiquitin-conjugating enzyme]-L-cysteine + [acceptor protein]-L-lysine = [E2 ubiquitin-conjugating enzyme]-L-cysteine + N(6)-ubiquitinyl-[acceptor protein]-L-lysine.</text>
        <dbReference type="EC" id="2.3.2.27"/>
    </reaction>
</comment>
<dbReference type="RefSeq" id="XP_008730558.1">
    <property type="nucleotide sequence ID" value="XM_008732336.1"/>
</dbReference>
<feature type="compositionally biased region" description="Basic and acidic residues" evidence="21">
    <location>
        <begin position="387"/>
        <end position="399"/>
    </location>
</feature>
<dbReference type="PROSITE" id="PS51908">
    <property type="entry name" value="ZF_UBZ4"/>
    <property type="match status" value="1"/>
</dbReference>
<evidence type="ECO:0000256" key="16">
    <source>
        <dbReference type="ARBA" id="ARBA00054102"/>
    </source>
</evidence>
<dbReference type="Gene3D" id="3.30.160.60">
    <property type="entry name" value="Classic Zinc Finger"/>
    <property type="match status" value="1"/>
</dbReference>
<dbReference type="AlphaFoldDB" id="V9D6R5"/>
<dbReference type="PROSITE" id="PS50800">
    <property type="entry name" value="SAP"/>
    <property type="match status" value="1"/>
</dbReference>
<dbReference type="GO" id="GO:0061630">
    <property type="term" value="F:ubiquitin protein ligase activity"/>
    <property type="evidence" value="ECO:0007669"/>
    <property type="project" value="UniProtKB-UniRule"/>
</dbReference>
<evidence type="ECO:0000256" key="18">
    <source>
        <dbReference type="PROSITE-ProRule" id="PRU00175"/>
    </source>
</evidence>
<protein>
    <recommendedName>
        <fullName evidence="6 20">Postreplication repair E3 ubiquitin-protein ligase RAD18</fullName>
        <ecNumber evidence="5 20">2.3.2.27</ecNumber>
    </recommendedName>
    <alternativeName>
        <fullName evidence="20">RING-type E3 ubiquitin transferase RAD18</fullName>
    </alternativeName>
</protein>
<keyword evidence="7 20" id="KW-0808">Transferase</keyword>
<evidence type="ECO:0000259" key="22">
    <source>
        <dbReference type="PROSITE" id="PS50089"/>
    </source>
</evidence>
<dbReference type="GO" id="GO:0003697">
    <property type="term" value="F:single-stranded DNA binding"/>
    <property type="evidence" value="ECO:0007669"/>
    <property type="project" value="UniProtKB-UniRule"/>
</dbReference>
<accession>V9D6R5</accession>
<dbReference type="GO" id="GO:0008270">
    <property type="term" value="F:zinc ion binding"/>
    <property type="evidence" value="ECO:0007669"/>
    <property type="project" value="UniProtKB-KW"/>
</dbReference>
<keyword evidence="9 19" id="KW-0227">DNA damage</keyword>
<keyword evidence="11 20" id="KW-0833">Ubl conjugation pathway</keyword>
<feature type="region of interest" description="Disordered" evidence="21">
    <location>
        <begin position="110"/>
        <end position="203"/>
    </location>
</feature>
<evidence type="ECO:0000256" key="4">
    <source>
        <dbReference type="ARBA" id="ARBA00009506"/>
    </source>
</evidence>
<evidence type="ECO:0000259" key="24">
    <source>
        <dbReference type="PROSITE" id="PS51908"/>
    </source>
</evidence>
<dbReference type="GO" id="GO:0006513">
    <property type="term" value="P:protein monoubiquitination"/>
    <property type="evidence" value="ECO:0007669"/>
    <property type="project" value="InterPro"/>
</dbReference>
<evidence type="ECO:0000256" key="9">
    <source>
        <dbReference type="ARBA" id="ARBA00022763"/>
    </source>
</evidence>
<dbReference type="GO" id="GO:0006301">
    <property type="term" value="P:DNA damage tolerance"/>
    <property type="evidence" value="ECO:0007669"/>
    <property type="project" value="InterPro"/>
</dbReference>
<dbReference type="SMART" id="SM00184">
    <property type="entry name" value="RING"/>
    <property type="match status" value="1"/>
</dbReference>
<evidence type="ECO:0000256" key="5">
    <source>
        <dbReference type="ARBA" id="ARBA00012483"/>
    </source>
</evidence>
<dbReference type="GO" id="GO:0097505">
    <property type="term" value="C:Rad6-Rad18 complex"/>
    <property type="evidence" value="ECO:0007669"/>
    <property type="project" value="TreeGrafter"/>
</dbReference>
<dbReference type="SUPFAM" id="SSF57850">
    <property type="entry name" value="RING/U-box"/>
    <property type="match status" value="1"/>
</dbReference>